<dbReference type="AlphaFoldDB" id="A0AAD4R3U2"/>
<gene>
    <name evidence="1" type="ORF">DdX_12282</name>
</gene>
<protein>
    <submittedName>
        <fullName evidence="1">Uncharacterized protein</fullName>
    </submittedName>
</protein>
<name>A0AAD4R3U2_9BILA</name>
<evidence type="ECO:0000313" key="2">
    <source>
        <dbReference type="Proteomes" id="UP001201812"/>
    </source>
</evidence>
<keyword evidence="2" id="KW-1185">Reference proteome</keyword>
<proteinExistence type="predicted"/>
<comment type="caution">
    <text evidence="1">The sequence shown here is derived from an EMBL/GenBank/DDBJ whole genome shotgun (WGS) entry which is preliminary data.</text>
</comment>
<evidence type="ECO:0000313" key="1">
    <source>
        <dbReference type="EMBL" id="KAI1707727.1"/>
    </source>
</evidence>
<reference evidence="1" key="1">
    <citation type="submission" date="2022-01" db="EMBL/GenBank/DDBJ databases">
        <title>Genome Sequence Resource for Two Populations of Ditylenchus destructor, the Migratory Endoparasitic Phytonematode.</title>
        <authorList>
            <person name="Zhang H."/>
            <person name="Lin R."/>
            <person name="Xie B."/>
        </authorList>
    </citation>
    <scope>NUCLEOTIDE SEQUENCE</scope>
    <source>
        <strain evidence="1">BazhouSP</strain>
    </source>
</reference>
<dbReference type="EMBL" id="JAKKPZ010000039">
    <property type="protein sequence ID" value="KAI1707727.1"/>
    <property type="molecule type" value="Genomic_DNA"/>
</dbReference>
<accession>A0AAD4R3U2</accession>
<dbReference type="Proteomes" id="UP001201812">
    <property type="component" value="Unassembled WGS sequence"/>
</dbReference>
<sequence length="105" mass="12062">MDPRSIHNPERNSPRICERITERFWFSFSGFVLDNFQDSSDSIEGSIGRPVIHPRDFHTCGSHTPARDFAQKQCRYGVRRTLLWINPENSLHPGPVAEPLQLSSN</sequence>
<organism evidence="1 2">
    <name type="scientific">Ditylenchus destructor</name>
    <dbReference type="NCBI Taxonomy" id="166010"/>
    <lineage>
        <taxon>Eukaryota</taxon>
        <taxon>Metazoa</taxon>
        <taxon>Ecdysozoa</taxon>
        <taxon>Nematoda</taxon>
        <taxon>Chromadorea</taxon>
        <taxon>Rhabditida</taxon>
        <taxon>Tylenchina</taxon>
        <taxon>Tylenchomorpha</taxon>
        <taxon>Sphaerularioidea</taxon>
        <taxon>Anguinidae</taxon>
        <taxon>Anguininae</taxon>
        <taxon>Ditylenchus</taxon>
    </lineage>
</organism>